<organism evidence="4 6">
    <name type="scientific">Eublepharis macularius</name>
    <name type="common">Leopard gecko</name>
    <name type="synonym">Cyrtodactylus macularius</name>
    <dbReference type="NCBI Taxonomy" id="481883"/>
    <lineage>
        <taxon>Eukaryota</taxon>
        <taxon>Metazoa</taxon>
        <taxon>Chordata</taxon>
        <taxon>Craniata</taxon>
        <taxon>Vertebrata</taxon>
        <taxon>Euteleostomi</taxon>
        <taxon>Lepidosauria</taxon>
        <taxon>Squamata</taxon>
        <taxon>Bifurcata</taxon>
        <taxon>Gekkota</taxon>
        <taxon>Eublepharidae</taxon>
        <taxon>Eublepharinae</taxon>
        <taxon>Eublepharis</taxon>
    </lineage>
</organism>
<dbReference type="RefSeq" id="XP_054838183.1">
    <property type="nucleotide sequence ID" value="XM_054982208.1"/>
</dbReference>
<dbReference type="PROSITE" id="PS51263">
    <property type="entry name" value="ADF_H"/>
    <property type="match status" value="1"/>
</dbReference>
<dbReference type="PANTHER" id="PTHR11913">
    <property type="entry name" value="COFILIN-RELATED"/>
    <property type="match status" value="1"/>
</dbReference>
<keyword evidence="4" id="KW-1185">Reference proteome</keyword>
<dbReference type="GeneID" id="129331737"/>
<evidence type="ECO:0000256" key="2">
    <source>
        <dbReference type="ARBA" id="ARBA00023203"/>
    </source>
</evidence>
<evidence type="ECO:0000256" key="1">
    <source>
        <dbReference type="ARBA" id="ARBA00006844"/>
    </source>
</evidence>
<dbReference type="Proteomes" id="UP001190640">
    <property type="component" value="Chromosome 1"/>
</dbReference>
<evidence type="ECO:0000313" key="5">
    <source>
        <dbReference type="RefSeq" id="XP_054838183.1"/>
    </source>
</evidence>
<evidence type="ECO:0000313" key="4">
    <source>
        <dbReference type="Proteomes" id="UP001190640"/>
    </source>
</evidence>
<dbReference type="KEGG" id="emc:129331737"/>
<keyword evidence="2" id="KW-0009">Actin-binding</keyword>
<dbReference type="PRINTS" id="PR00006">
    <property type="entry name" value="COFILIN"/>
</dbReference>
<sequence length="166" mass="18569">MAGAAMTVSDEVIRAYEDMKVREGATPEEAQQRKKAVLFRVNKDNSQVIVDEGKVILVGTAGDDPYQRFIDLLPDGECRFAVYCASVTTADVGDKEGNVFITWTPKNAPIKSQLLYSTIKHVVRRELVEIKAEMEATSREELEDRHKLAKKLESLSTIIKLEGKNL</sequence>
<evidence type="ECO:0000313" key="6">
    <source>
        <dbReference type="RefSeq" id="XP_054838193.1"/>
    </source>
</evidence>
<reference evidence="5 6" key="1">
    <citation type="submission" date="2025-04" db="UniProtKB">
        <authorList>
            <consortium name="RefSeq"/>
        </authorList>
    </citation>
    <scope>IDENTIFICATION</scope>
    <source>
        <tissue evidence="5 6">Blood</tissue>
    </source>
</reference>
<accession>A0AA97JHB3</accession>
<dbReference type="GO" id="GO:0030042">
    <property type="term" value="P:actin filament depolymerization"/>
    <property type="evidence" value="ECO:0007669"/>
    <property type="project" value="InterPro"/>
</dbReference>
<dbReference type="InterPro" id="IPR002108">
    <property type="entry name" value="ADF-H"/>
</dbReference>
<dbReference type="Gene3D" id="3.40.20.10">
    <property type="entry name" value="Severin"/>
    <property type="match status" value="1"/>
</dbReference>
<dbReference type="SUPFAM" id="SSF55753">
    <property type="entry name" value="Actin depolymerizing proteins"/>
    <property type="match status" value="1"/>
</dbReference>
<name>A0AA97JHB3_EUBMA</name>
<dbReference type="RefSeq" id="XP_054838193.1">
    <property type="nucleotide sequence ID" value="XM_054982218.1"/>
</dbReference>
<dbReference type="SMART" id="SM00102">
    <property type="entry name" value="ADF"/>
    <property type="match status" value="1"/>
</dbReference>
<dbReference type="AlphaFoldDB" id="A0AA97JHB3"/>
<dbReference type="InterPro" id="IPR029006">
    <property type="entry name" value="ADF-H/Gelsolin-like_dom_sf"/>
</dbReference>
<gene>
    <name evidence="5 6" type="primary">LOC129331737</name>
</gene>
<comment type="similarity">
    <text evidence="1">Belongs to the actin-binding proteins ADF family.</text>
</comment>
<feature type="domain" description="ADF-H" evidence="3">
    <location>
        <begin position="3"/>
        <end position="152"/>
    </location>
</feature>
<dbReference type="GO" id="GO:0015629">
    <property type="term" value="C:actin cytoskeleton"/>
    <property type="evidence" value="ECO:0007669"/>
    <property type="project" value="InterPro"/>
</dbReference>
<evidence type="ECO:0000259" key="3">
    <source>
        <dbReference type="PROSITE" id="PS51263"/>
    </source>
</evidence>
<dbReference type="InterPro" id="IPR017904">
    <property type="entry name" value="ADF/Cofilin"/>
</dbReference>
<dbReference type="CDD" id="cd11286">
    <property type="entry name" value="ADF_cofilin_like"/>
    <property type="match status" value="1"/>
</dbReference>
<protein>
    <submittedName>
        <fullName evidence="5 6">Cofilin-1-like</fullName>
    </submittedName>
</protein>
<proteinExistence type="inferred from homology"/>
<dbReference type="GO" id="GO:0003779">
    <property type="term" value="F:actin binding"/>
    <property type="evidence" value="ECO:0007669"/>
    <property type="project" value="UniProtKB-KW"/>
</dbReference>
<dbReference type="Pfam" id="PF00241">
    <property type="entry name" value="Cofilin_ADF"/>
    <property type="match status" value="1"/>
</dbReference>